<dbReference type="Pfam" id="PF01335">
    <property type="entry name" value="DED"/>
    <property type="match status" value="1"/>
</dbReference>
<evidence type="ECO:0000256" key="5">
    <source>
        <dbReference type="ARBA" id="ARBA00022588"/>
    </source>
</evidence>
<evidence type="ECO:0000256" key="14">
    <source>
        <dbReference type="ARBA" id="ARBA00023118"/>
    </source>
</evidence>
<evidence type="ECO:0000256" key="11">
    <source>
        <dbReference type="ARBA" id="ARBA00022840"/>
    </source>
</evidence>
<evidence type="ECO:0000256" key="13">
    <source>
        <dbReference type="ARBA" id="ARBA00022884"/>
    </source>
</evidence>
<dbReference type="InterPro" id="IPR001875">
    <property type="entry name" value="DED_dom"/>
</dbReference>
<dbReference type="OrthoDB" id="416741at2759"/>
<keyword evidence="9" id="KW-0347">Helicase</keyword>
<dbReference type="Gene3D" id="2.170.150.30">
    <property type="entry name" value="RIG-I-like receptor, C-terminal regulatory domain"/>
    <property type="match status" value="1"/>
</dbReference>
<keyword evidence="10" id="KW-0862">Zinc</keyword>
<keyword evidence="7" id="KW-0547">Nucleotide-binding</keyword>
<keyword evidence="11" id="KW-0067">ATP-binding</keyword>
<keyword evidence="14" id="KW-0051">Antiviral defense</keyword>
<comment type="subcellular location">
    <subcellularLocation>
        <location evidence="1">Cytoplasm</location>
    </subcellularLocation>
</comment>
<dbReference type="GO" id="GO:0003724">
    <property type="term" value="F:RNA helicase activity"/>
    <property type="evidence" value="ECO:0007669"/>
    <property type="project" value="UniProtKB-EC"/>
</dbReference>
<dbReference type="GO" id="GO:0045087">
    <property type="term" value="P:innate immune response"/>
    <property type="evidence" value="ECO:0007669"/>
    <property type="project" value="UniProtKB-KW"/>
</dbReference>
<evidence type="ECO:0000313" key="16">
    <source>
        <dbReference type="EMBL" id="CAH1789390.1"/>
    </source>
</evidence>
<evidence type="ECO:0000256" key="3">
    <source>
        <dbReference type="ARBA" id="ARBA00012552"/>
    </source>
</evidence>
<dbReference type="SUPFAM" id="SSF47986">
    <property type="entry name" value="DEATH domain"/>
    <property type="match status" value="1"/>
</dbReference>
<reference evidence="16" key="1">
    <citation type="submission" date="2022-03" db="EMBL/GenBank/DDBJ databases">
        <authorList>
            <person name="Martin C."/>
        </authorList>
    </citation>
    <scope>NUCLEOTIDE SEQUENCE</scope>
</reference>
<comment type="caution">
    <text evidence="16">The sequence shown here is derived from an EMBL/GenBank/DDBJ whole genome shotgun (WGS) entry which is preliminary data.</text>
</comment>
<dbReference type="SUPFAM" id="SSF52540">
    <property type="entry name" value="P-loop containing nucleoside triphosphate hydrolases"/>
    <property type="match status" value="1"/>
</dbReference>
<dbReference type="Gene3D" id="1.20.1320.30">
    <property type="match status" value="1"/>
</dbReference>
<dbReference type="GO" id="GO:0005737">
    <property type="term" value="C:cytoplasm"/>
    <property type="evidence" value="ECO:0007669"/>
    <property type="project" value="UniProtKB-SubCell"/>
</dbReference>
<dbReference type="Proteomes" id="UP000749559">
    <property type="component" value="Unassembled WGS sequence"/>
</dbReference>
<keyword evidence="17" id="KW-1185">Reference proteome</keyword>
<dbReference type="EMBL" id="CAIIXF020000007">
    <property type="protein sequence ID" value="CAH1789390.1"/>
    <property type="molecule type" value="Genomic_DNA"/>
</dbReference>
<dbReference type="InterPro" id="IPR038557">
    <property type="entry name" value="RLR_C_sf"/>
</dbReference>
<proteinExistence type="inferred from homology"/>
<dbReference type="GO" id="GO:0005524">
    <property type="term" value="F:ATP binding"/>
    <property type="evidence" value="ECO:0007669"/>
    <property type="project" value="UniProtKB-KW"/>
</dbReference>
<evidence type="ECO:0000256" key="10">
    <source>
        <dbReference type="ARBA" id="ARBA00022833"/>
    </source>
</evidence>
<dbReference type="Gene3D" id="1.10.533.10">
    <property type="entry name" value="Death Domain, Fas"/>
    <property type="match status" value="1"/>
</dbReference>
<evidence type="ECO:0000256" key="8">
    <source>
        <dbReference type="ARBA" id="ARBA00022801"/>
    </source>
</evidence>
<keyword evidence="13" id="KW-0694">RNA-binding</keyword>
<dbReference type="PROSITE" id="PS50168">
    <property type="entry name" value="DED"/>
    <property type="match status" value="1"/>
</dbReference>
<dbReference type="InterPro" id="IPR027417">
    <property type="entry name" value="P-loop_NTPase"/>
</dbReference>
<keyword evidence="4" id="KW-0963">Cytoplasm</keyword>
<comment type="similarity">
    <text evidence="2">Belongs to the helicase family. RLR subfamily.</text>
</comment>
<dbReference type="Pfam" id="PF11648">
    <property type="entry name" value="RIG-I_C-RD"/>
    <property type="match status" value="1"/>
</dbReference>
<dbReference type="GO" id="GO:0016787">
    <property type="term" value="F:hydrolase activity"/>
    <property type="evidence" value="ECO:0007669"/>
    <property type="project" value="UniProtKB-KW"/>
</dbReference>
<dbReference type="PROSITE" id="PS51192">
    <property type="entry name" value="HELICASE_ATP_BIND_1"/>
    <property type="match status" value="1"/>
</dbReference>
<dbReference type="AlphaFoldDB" id="A0A8J1TRI8"/>
<dbReference type="InterPro" id="IPR011029">
    <property type="entry name" value="DEATH-like_dom_sf"/>
</dbReference>
<dbReference type="Pfam" id="PF18119">
    <property type="entry name" value="RIG-I_C"/>
    <property type="match status" value="1"/>
</dbReference>
<dbReference type="SMART" id="SM00487">
    <property type="entry name" value="DEXDc"/>
    <property type="match status" value="1"/>
</dbReference>
<dbReference type="PROSITE" id="PS51789">
    <property type="entry name" value="RLR_CTR"/>
    <property type="match status" value="1"/>
</dbReference>
<dbReference type="GO" id="GO:0046872">
    <property type="term" value="F:metal ion binding"/>
    <property type="evidence" value="ECO:0007669"/>
    <property type="project" value="UniProtKB-KW"/>
</dbReference>
<dbReference type="InterPro" id="IPR006935">
    <property type="entry name" value="Helicase/UvrB_N"/>
</dbReference>
<accession>A0A8J1TRI8</accession>
<dbReference type="SMART" id="SM00490">
    <property type="entry name" value="HELICc"/>
    <property type="match status" value="1"/>
</dbReference>
<dbReference type="GO" id="GO:0003677">
    <property type="term" value="F:DNA binding"/>
    <property type="evidence" value="ECO:0007669"/>
    <property type="project" value="InterPro"/>
</dbReference>
<keyword evidence="12" id="KW-0391">Immunity</keyword>
<dbReference type="Gene3D" id="3.40.50.300">
    <property type="entry name" value="P-loop containing nucleotide triphosphate hydrolases"/>
    <property type="match status" value="2"/>
</dbReference>
<dbReference type="PROSITE" id="PS51194">
    <property type="entry name" value="HELICASE_CTER"/>
    <property type="match status" value="1"/>
</dbReference>
<keyword evidence="6" id="KW-0479">Metal-binding</keyword>
<name>A0A8J1TRI8_OWEFU</name>
<protein>
    <recommendedName>
        <fullName evidence="3">RNA helicase</fullName>
        <ecNumber evidence="3">3.6.4.13</ecNumber>
    </recommendedName>
</protein>
<comment type="catalytic activity">
    <reaction evidence="15">
        <text>ATP + H2O = ADP + phosphate + H(+)</text>
        <dbReference type="Rhea" id="RHEA:13065"/>
        <dbReference type="ChEBI" id="CHEBI:15377"/>
        <dbReference type="ChEBI" id="CHEBI:15378"/>
        <dbReference type="ChEBI" id="CHEBI:30616"/>
        <dbReference type="ChEBI" id="CHEBI:43474"/>
        <dbReference type="ChEBI" id="CHEBI:456216"/>
        <dbReference type="EC" id="3.6.4.13"/>
    </reaction>
    <physiologicalReaction direction="left-to-right" evidence="15">
        <dbReference type="Rhea" id="RHEA:13066"/>
    </physiologicalReaction>
</comment>
<evidence type="ECO:0000256" key="12">
    <source>
        <dbReference type="ARBA" id="ARBA00022859"/>
    </source>
</evidence>
<evidence type="ECO:0000256" key="1">
    <source>
        <dbReference type="ARBA" id="ARBA00004496"/>
    </source>
</evidence>
<dbReference type="InterPro" id="IPR051363">
    <property type="entry name" value="RLR_Helicase"/>
</dbReference>
<gene>
    <name evidence="16" type="ORF">OFUS_LOCUS14760</name>
</gene>
<organism evidence="16 17">
    <name type="scientific">Owenia fusiformis</name>
    <name type="common">Polychaete worm</name>
    <dbReference type="NCBI Taxonomy" id="6347"/>
    <lineage>
        <taxon>Eukaryota</taxon>
        <taxon>Metazoa</taxon>
        <taxon>Spiralia</taxon>
        <taxon>Lophotrochozoa</taxon>
        <taxon>Annelida</taxon>
        <taxon>Polychaeta</taxon>
        <taxon>Sedentaria</taxon>
        <taxon>Canalipalpata</taxon>
        <taxon>Sabellida</taxon>
        <taxon>Oweniida</taxon>
        <taxon>Oweniidae</taxon>
        <taxon>Owenia</taxon>
    </lineage>
</organism>
<evidence type="ECO:0000256" key="15">
    <source>
        <dbReference type="ARBA" id="ARBA00049390"/>
    </source>
</evidence>
<sequence>MAEPVIFQKFLLRLSKEFSPENIQEIKFLLLPDEHEDEPSTGVELLRRLQKHGKLSENNVEGFISLLRDIDRDDLAEKVKEYKVKNINQGPIGVGASVANVNVAMSQFSNATRQQVSTPMAVEHDEGVHNTTLENATENTYNTYASENLSTGFVLESDSQSTNENVTVAAYDGNIMDEPKSSYFDENQVKDLSISTIGSNAEILYLQGPMDQSITAATSLANVEAFGSDYHNDQVRESSSSIVSSNAEIPAVYDGALMDEPESSEPPLSTPMDIEQESRVLNNAEVELHNYQKWLASPSLKKSNTIICCPTGSGKTLTAAHICYELRKEAMILNKEKAFKTVFIVPTRNLKQQQMDNFDMMPFEPNTLEVLDDMADVLDVIKARDIVFMTAKVLVNALEYTRLEITDLDLIIMDECHHTDKGHPYNELMQNFYLVEKARQVDQRGSLPQILGLTATLGVGKGARPIEHCIKMCANLDCLTVTHLTKEEHLTELKLHRPPLKADEIRAVPSRSSRDPFLLLLHDLMDHICEKYGLSCEHAEGSQGYETWTVETRNNAESAQNWERAAAASFLKMYTNAIECTYNLRRRDGLRLIKNKLIELCPKGQTEQPWEVELQRSLDEKMDLLIELCDDKRDENPMGTDLANLLIKLIGNPDAKGLILTRTKYSTQALLEFINESAIPNVRVGRIIGQGQGSSQDSQTDKRQLKVLEDFRNGTINVLVGTDVVQEGLDVPRCNFVIRYNFVSNEIGSVQGKGRARHVDSVCYLIVPKGSINEARERENTLKVELMKEALKELDREKRDILEEKIRNKQKENWDEYLLKQREKRTRVYDITPDAVTLFHKGECGVELCKGSDIIRKGTDYICIAPSFINDKIKESPVWRQNFRYDSLIGAIECKKCGKKLGSLKEYKFGGRRKGHILANKSVMYSVNGKKTLEHIKQWSKVGWQIQEEPLD</sequence>
<evidence type="ECO:0000256" key="7">
    <source>
        <dbReference type="ARBA" id="ARBA00022741"/>
    </source>
</evidence>
<dbReference type="GO" id="GO:0003723">
    <property type="term" value="F:RNA binding"/>
    <property type="evidence" value="ECO:0007669"/>
    <property type="project" value="UniProtKB-KW"/>
</dbReference>
<keyword evidence="5" id="KW-0399">Innate immunity</keyword>
<evidence type="ECO:0000256" key="6">
    <source>
        <dbReference type="ARBA" id="ARBA00022723"/>
    </source>
</evidence>
<evidence type="ECO:0000256" key="9">
    <source>
        <dbReference type="ARBA" id="ARBA00022806"/>
    </source>
</evidence>
<dbReference type="GO" id="GO:0051607">
    <property type="term" value="P:defense response to virus"/>
    <property type="evidence" value="ECO:0007669"/>
    <property type="project" value="UniProtKB-KW"/>
</dbReference>
<dbReference type="InterPro" id="IPR021673">
    <property type="entry name" value="RLR_CTR"/>
</dbReference>
<dbReference type="InterPro" id="IPR001650">
    <property type="entry name" value="Helicase_C-like"/>
</dbReference>
<evidence type="ECO:0000256" key="4">
    <source>
        <dbReference type="ARBA" id="ARBA00022490"/>
    </source>
</evidence>
<evidence type="ECO:0000313" key="17">
    <source>
        <dbReference type="Proteomes" id="UP000749559"/>
    </source>
</evidence>
<dbReference type="PANTHER" id="PTHR14074">
    <property type="entry name" value="HELICASE WITH DEATH DOMAIN-RELATED"/>
    <property type="match status" value="1"/>
</dbReference>
<dbReference type="InterPro" id="IPR041204">
    <property type="entry name" value="RIG-I-like_C"/>
</dbReference>
<dbReference type="GO" id="GO:0042981">
    <property type="term" value="P:regulation of apoptotic process"/>
    <property type="evidence" value="ECO:0007669"/>
    <property type="project" value="InterPro"/>
</dbReference>
<dbReference type="Pfam" id="PF00271">
    <property type="entry name" value="Helicase_C"/>
    <property type="match status" value="1"/>
</dbReference>
<keyword evidence="8" id="KW-0378">Hydrolase</keyword>
<dbReference type="SMART" id="SM00031">
    <property type="entry name" value="DED"/>
    <property type="match status" value="1"/>
</dbReference>
<evidence type="ECO:0000256" key="2">
    <source>
        <dbReference type="ARBA" id="ARBA00006866"/>
    </source>
</evidence>
<dbReference type="EC" id="3.6.4.13" evidence="3"/>
<dbReference type="PANTHER" id="PTHR14074:SF36">
    <property type="entry name" value="RNA HELICASE"/>
    <property type="match status" value="1"/>
</dbReference>
<dbReference type="Pfam" id="PF04851">
    <property type="entry name" value="ResIII"/>
    <property type="match status" value="1"/>
</dbReference>
<dbReference type="InterPro" id="IPR014001">
    <property type="entry name" value="Helicase_ATP-bd"/>
</dbReference>